<accession>A0A6J4V7Y4</accession>
<sequence>AAAHPRPAIPLAPALARDLPHLFWAGGAGLRGGRARGRGGARARPAGAERAVQPLRRRHARPAQRLPGGRGHPAL</sequence>
<organism evidence="2">
    <name type="scientific">uncultured Thermomicrobiales bacterium</name>
    <dbReference type="NCBI Taxonomy" id="1645740"/>
    <lineage>
        <taxon>Bacteria</taxon>
        <taxon>Pseudomonadati</taxon>
        <taxon>Thermomicrobiota</taxon>
        <taxon>Thermomicrobia</taxon>
        <taxon>Thermomicrobiales</taxon>
        <taxon>environmental samples</taxon>
    </lineage>
</organism>
<reference evidence="2" key="1">
    <citation type="submission" date="2020-02" db="EMBL/GenBank/DDBJ databases">
        <authorList>
            <person name="Meier V. D."/>
        </authorList>
    </citation>
    <scope>NUCLEOTIDE SEQUENCE</scope>
    <source>
        <strain evidence="2">AVDCRST_MAG59</strain>
    </source>
</reference>
<dbReference type="AlphaFoldDB" id="A0A6J4V7Y4"/>
<feature type="non-terminal residue" evidence="2">
    <location>
        <position position="1"/>
    </location>
</feature>
<evidence type="ECO:0000256" key="1">
    <source>
        <dbReference type="SAM" id="MobiDB-lite"/>
    </source>
</evidence>
<name>A0A6J4V7Y4_9BACT</name>
<proteinExistence type="predicted"/>
<protein>
    <submittedName>
        <fullName evidence="2">Uncharacterized protein</fullName>
    </submittedName>
</protein>
<evidence type="ECO:0000313" key="2">
    <source>
        <dbReference type="EMBL" id="CAA9566949.1"/>
    </source>
</evidence>
<gene>
    <name evidence="2" type="ORF">AVDCRST_MAG59-3115</name>
</gene>
<feature type="compositionally biased region" description="Low complexity" evidence="1">
    <location>
        <begin position="42"/>
        <end position="51"/>
    </location>
</feature>
<feature type="region of interest" description="Disordered" evidence="1">
    <location>
        <begin position="29"/>
        <end position="75"/>
    </location>
</feature>
<dbReference type="EMBL" id="CADCWF010000213">
    <property type="protein sequence ID" value="CAA9566949.1"/>
    <property type="molecule type" value="Genomic_DNA"/>
</dbReference>
<feature type="non-terminal residue" evidence="2">
    <location>
        <position position="75"/>
    </location>
</feature>